<protein>
    <submittedName>
        <fullName evidence="2">Transposase</fullName>
    </submittedName>
</protein>
<evidence type="ECO:0000313" key="3">
    <source>
        <dbReference type="Proteomes" id="UP001606210"/>
    </source>
</evidence>
<dbReference type="Pfam" id="PF01548">
    <property type="entry name" value="DEDD_Tnp_IS110"/>
    <property type="match status" value="1"/>
</dbReference>
<evidence type="ECO:0000259" key="1">
    <source>
        <dbReference type="Pfam" id="PF01548"/>
    </source>
</evidence>
<sequence length="185" mass="19998">MNGPGSDRICACSWIASRSHRVNRAQPRLVRVAADPRGTFVLNRHLCAQGPHCVVVAPSSISRLPGERIKTDQRDVMLLARLARSGNPHMVRVPDSLNESVRDLVRAREDAVRVSATAATASRRRCCATALPMPAIFVDTGAPSTRCACRVTLDDATTATGPVDDVQRVTATDEFADVIGDSNRR</sequence>
<dbReference type="InterPro" id="IPR002525">
    <property type="entry name" value="Transp_IS110-like_N"/>
</dbReference>
<organism evidence="2 3">
    <name type="scientific">Pelomonas parva</name>
    <dbReference type="NCBI Taxonomy" id="3299032"/>
    <lineage>
        <taxon>Bacteria</taxon>
        <taxon>Pseudomonadati</taxon>
        <taxon>Pseudomonadota</taxon>
        <taxon>Betaproteobacteria</taxon>
        <taxon>Burkholderiales</taxon>
        <taxon>Sphaerotilaceae</taxon>
        <taxon>Roseateles</taxon>
    </lineage>
</organism>
<keyword evidence="3" id="KW-1185">Reference proteome</keyword>
<dbReference type="EMBL" id="JBIGHV010000003">
    <property type="protein sequence ID" value="MFG6429808.1"/>
    <property type="molecule type" value="Genomic_DNA"/>
</dbReference>
<comment type="caution">
    <text evidence="2">The sequence shown here is derived from an EMBL/GenBank/DDBJ whole genome shotgun (WGS) entry which is preliminary data.</text>
</comment>
<gene>
    <name evidence="2" type="ORF">ACG00Y_07805</name>
</gene>
<reference evidence="2 3" key="1">
    <citation type="submission" date="2024-08" db="EMBL/GenBank/DDBJ databases">
        <authorList>
            <person name="Lu H."/>
        </authorList>
    </citation>
    <scope>NUCLEOTIDE SEQUENCE [LARGE SCALE GENOMIC DNA]</scope>
    <source>
        <strain evidence="2 3">LYH14W</strain>
    </source>
</reference>
<dbReference type="RefSeq" id="WP_394477577.1">
    <property type="nucleotide sequence ID" value="NZ_JBIGHV010000003.1"/>
</dbReference>
<name>A0ABW7EZR7_9BURK</name>
<dbReference type="Proteomes" id="UP001606210">
    <property type="component" value="Unassembled WGS sequence"/>
</dbReference>
<accession>A0ABW7EZR7</accession>
<feature type="domain" description="Transposase IS110-like N-terminal" evidence="1">
    <location>
        <begin position="44"/>
        <end position="115"/>
    </location>
</feature>
<evidence type="ECO:0000313" key="2">
    <source>
        <dbReference type="EMBL" id="MFG6429808.1"/>
    </source>
</evidence>
<proteinExistence type="predicted"/>